<gene>
    <name evidence="1" type="ORF">M404DRAFT_855344</name>
</gene>
<protein>
    <submittedName>
        <fullName evidence="1">Uncharacterized protein</fullName>
    </submittedName>
</protein>
<accession>A0A0C3NS24</accession>
<evidence type="ECO:0000313" key="1">
    <source>
        <dbReference type="EMBL" id="KIN98300.1"/>
    </source>
</evidence>
<dbReference type="InParanoid" id="A0A0C3NS24"/>
<reference evidence="1 2" key="1">
    <citation type="submission" date="2014-04" db="EMBL/GenBank/DDBJ databases">
        <authorList>
            <consortium name="DOE Joint Genome Institute"/>
            <person name="Kuo A."/>
            <person name="Kohler A."/>
            <person name="Costa M.D."/>
            <person name="Nagy L.G."/>
            <person name="Floudas D."/>
            <person name="Copeland A."/>
            <person name="Barry K.W."/>
            <person name="Cichocki N."/>
            <person name="Veneault-Fourrey C."/>
            <person name="LaButti K."/>
            <person name="Lindquist E.A."/>
            <person name="Lipzen A."/>
            <person name="Lundell T."/>
            <person name="Morin E."/>
            <person name="Murat C."/>
            <person name="Sun H."/>
            <person name="Tunlid A."/>
            <person name="Henrissat B."/>
            <person name="Grigoriev I.V."/>
            <person name="Hibbett D.S."/>
            <person name="Martin F."/>
            <person name="Nordberg H.P."/>
            <person name="Cantor M.N."/>
            <person name="Hua S.X."/>
        </authorList>
    </citation>
    <scope>NUCLEOTIDE SEQUENCE [LARGE SCALE GENOMIC DNA]</scope>
    <source>
        <strain evidence="1 2">Marx 270</strain>
    </source>
</reference>
<reference evidence="2" key="2">
    <citation type="submission" date="2015-01" db="EMBL/GenBank/DDBJ databases">
        <title>Evolutionary Origins and Diversification of the Mycorrhizal Mutualists.</title>
        <authorList>
            <consortium name="DOE Joint Genome Institute"/>
            <consortium name="Mycorrhizal Genomics Consortium"/>
            <person name="Kohler A."/>
            <person name="Kuo A."/>
            <person name="Nagy L.G."/>
            <person name="Floudas D."/>
            <person name="Copeland A."/>
            <person name="Barry K.W."/>
            <person name="Cichocki N."/>
            <person name="Veneault-Fourrey C."/>
            <person name="LaButti K."/>
            <person name="Lindquist E.A."/>
            <person name="Lipzen A."/>
            <person name="Lundell T."/>
            <person name="Morin E."/>
            <person name="Murat C."/>
            <person name="Riley R."/>
            <person name="Ohm R."/>
            <person name="Sun H."/>
            <person name="Tunlid A."/>
            <person name="Henrissat B."/>
            <person name="Grigoriev I.V."/>
            <person name="Hibbett D.S."/>
            <person name="Martin F."/>
        </authorList>
    </citation>
    <scope>NUCLEOTIDE SEQUENCE [LARGE SCALE GENOMIC DNA]</scope>
    <source>
        <strain evidence="2">Marx 270</strain>
    </source>
</reference>
<dbReference type="EMBL" id="KN832017">
    <property type="protein sequence ID" value="KIN98300.1"/>
    <property type="molecule type" value="Genomic_DNA"/>
</dbReference>
<sequence length="102" mass="12427">MEFHWETSLTKTNVVWIVLPRSSTERRISRDEWQPHLNVDPLRLRVLRSPISQFKQFSARVPRRFKIFFSQVFPEQHQGDRERWNHGHDQSVTGLNHIFAYW</sequence>
<keyword evidence="2" id="KW-1185">Reference proteome</keyword>
<dbReference type="Proteomes" id="UP000054217">
    <property type="component" value="Unassembled WGS sequence"/>
</dbReference>
<evidence type="ECO:0000313" key="2">
    <source>
        <dbReference type="Proteomes" id="UP000054217"/>
    </source>
</evidence>
<proteinExistence type="predicted"/>
<name>A0A0C3NS24_PISTI</name>
<organism evidence="1 2">
    <name type="scientific">Pisolithus tinctorius Marx 270</name>
    <dbReference type="NCBI Taxonomy" id="870435"/>
    <lineage>
        <taxon>Eukaryota</taxon>
        <taxon>Fungi</taxon>
        <taxon>Dikarya</taxon>
        <taxon>Basidiomycota</taxon>
        <taxon>Agaricomycotina</taxon>
        <taxon>Agaricomycetes</taxon>
        <taxon>Agaricomycetidae</taxon>
        <taxon>Boletales</taxon>
        <taxon>Sclerodermatineae</taxon>
        <taxon>Pisolithaceae</taxon>
        <taxon>Pisolithus</taxon>
    </lineage>
</organism>
<dbReference type="AlphaFoldDB" id="A0A0C3NS24"/>
<dbReference type="HOGENOM" id="CLU_2278617_0_0_1"/>